<accession>A0A7J7ISZ9</accession>
<dbReference type="Gene3D" id="2.40.30.10">
    <property type="entry name" value="Translation factors"/>
    <property type="match status" value="2"/>
</dbReference>
<keyword evidence="6" id="KW-0496">Mitochondrion</keyword>
<gene>
    <name evidence="12" type="ORF">F1559_005105</name>
</gene>
<sequence length="372" mass="40845">MRRYGRSLSENARRSWCSSTSAGGAASETETGPEERQCMDSAMSVSVLRRFISAVGSGWRARSLCTAREALPLQRRVTVLPPPSEEPLTELYQGLVRRLGVIARKIGMLPYWDANGVYHCLTVLHVDNNHVIQVKRLPDNASPLKGLSEWSVQIGAGFMRPYQAKKPHRYHCAYAGCDVKEKLAEFRVAPAAAACVQPGTPITVRHFVPGQYLDVTGTSLGKGFQGVMKRHGFSGLPASHGVSLTHRSLGATGQRQDPGRVFKGKRMPGRMGGRRTTVQNLRLERIDCSRNLLFVSGPVPGHAGNWVLVRDAVKHSGLKWWADLPQLPPFPTSSVDTETATADQSPTETPTDWFAAPRKNAWILENLSTKAT</sequence>
<keyword evidence="4" id="KW-0809">Transit peptide</keyword>
<protein>
    <recommendedName>
        <fullName evidence="8">Large ribosomal subunit protein uL3m</fullName>
    </recommendedName>
    <alternativeName>
        <fullName evidence="9">50S ribosomal protein L3, chloroplastic</fullName>
    </alternativeName>
</protein>
<dbReference type="SUPFAM" id="SSF50447">
    <property type="entry name" value="Translation proteins"/>
    <property type="match status" value="1"/>
</dbReference>
<evidence type="ECO:0000256" key="5">
    <source>
        <dbReference type="ARBA" id="ARBA00022980"/>
    </source>
</evidence>
<dbReference type="PANTHER" id="PTHR11229:SF8">
    <property type="entry name" value="LARGE RIBOSOMAL SUBUNIT PROTEIN UL3M"/>
    <property type="match status" value="1"/>
</dbReference>
<organism evidence="12 13">
    <name type="scientific">Cyanidiococcus yangmingshanensis</name>
    <dbReference type="NCBI Taxonomy" id="2690220"/>
    <lineage>
        <taxon>Eukaryota</taxon>
        <taxon>Rhodophyta</taxon>
        <taxon>Bangiophyceae</taxon>
        <taxon>Cyanidiales</taxon>
        <taxon>Cyanidiaceae</taxon>
        <taxon>Cyanidiococcus</taxon>
    </lineage>
</organism>
<keyword evidence="5 10" id="KW-0689">Ribosomal protein</keyword>
<dbReference type="OrthoDB" id="274683at2759"/>
<evidence type="ECO:0000256" key="10">
    <source>
        <dbReference type="RuleBase" id="RU003905"/>
    </source>
</evidence>
<dbReference type="Proteomes" id="UP000530660">
    <property type="component" value="Unassembled WGS sequence"/>
</dbReference>
<dbReference type="Pfam" id="PF00297">
    <property type="entry name" value="Ribosomal_L3"/>
    <property type="match status" value="1"/>
</dbReference>
<comment type="similarity">
    <text evidence="2 10">Belongs to the universal ribosomal protein uL3 family.</text>
</comment>
<reference evidence="12 13" key="1">
    <citation type="journal article" date="2020" name="J. Phycol.">
        <title>Comparative genome analysis reveals Cyanidiococcus gen. nov., a new extremophilic red algal genus sister to Cyanidioschyzon (Cyanidioschyzonaceae, Rhodophyta).</title>
        <authorList>
            <person name="Liu S.-L."/>
            <person name="Chiang Y.-R."/>
            <person name="Yoon H.S."/>
            <person name="Fu H.-Y."/>
        </authorList>
    </citation>
    <scope>NUCLEOTIDE SEQUENCE [LARGE SCALE GENOMIC DNA]</scope>
    <source>
        <strain evidence="12 13">THAL066</strain>
    </source>
</reference>
<evidence type="ECO:0000256" key="6">
    <source>
        <dbReference type="ARBA" id="ARBA00023128"/>
    </source>
</evidence>
<dbReference type="FunFam" id="2.40.30.10:FF:000004">
    <property type="entry name" value="50S ribosomal protein L3"/>
    <property type="match status" value="1"/>
</dbReference>
<evidence type="ECO:0000256" key="3">
    <source>
        <dbReference type="ARBA" id="ARBA00011838"/>
    </source>
</evidence>
<dbReference type="EMBL" id="VWRR01000001">
    <property type="protein sequence ID" value="KAF6005501.1"/>
    <property type="molecule type" value="Genomic_DNA"/>
</dbReference>
<dbReference type="AlphaFoldDB" id="A0A7J7ISZ9"/>
<proteinExistence type="inferred from homology"/>
<name>A0A7J7ISZ9_9RHOD</name>
<feature type="region of interest" description="Disordered" evidence="11">
    <location>
        <begin position="17"/>
        <end position="37"/>
    </location>
</feature>
<comment type="subunit">
    <text evidence="3">Part of the 50S ribosomal subunit.</text>
</comment>
<dbReference type="InterPro" id="IPR019927">
    <property type="entry name" value="Ribosomal_uL3_bac/org-type"/>
</dbReference>
<evidence type="ECO:0000256" key="11">
    <source>
        <dbReference type="SAM" id="MobiDB-lite"/>
    </source>
</evidence>
<evidence type="ECO:0000256" key="9">
    <source>
        <dbReference type="ARBA" id="ARBA00035503"/>
    </source>
</evidence>
<evidence type="ECO:0000256" key="2">
    <source>
        <dbReference type="ARBA" id="ARBA00006540"/>
    </source>
</evidence>
<dbReference type="InterPro" id="IPR000597">
    <property type="entry name" value="Ribosomal_uL3"/>
</dbReference>
<dbReference type="PANTHER" id="PTHR11229">
    <property type="entry name" value="50S RIBOSOMAL PROTEIN L3"/>
    <property type="match status" value="1"/>
</dbReference>
<comment type="subcellular location">
    <subcellularLocation>
        <location evidence="1">Mitochondrion</location>
    </subcellularLocation>
</comment>
<evidence type="ECO:0000256" key="1">
    <source>
        <dbReference type="ARBA" id="ARBA00004173"/>
    </source>
</evidence>
<evidence type="ECO:0000256" key="8">
    <source>
        <dbReference type="ARBA" id="ARBA00035209"/>
    </source>
</evidence>
<dbReference type="PROSITE" id="PS00474">
    <property type="entry name" value="RIBOSOMAL_L3"/>
    <property type="match status" value="1"/>
</dbReference>
<dbReference type="InterPro" id="IPR009000">
    <property type="entry name" value="Transl_B-barrel_sf"/>
</dbReference>
<dbReference type="NCBIfam" id="TIGR03625">
    <property type="entry name" value="L3_bact"/>
    <property type="match status" value="1"/>
</dbReference>
<evidence type="ECO:0000313" key="13">
    <source>
        <dbReference type="Proteomes" id="UP000530660"/>
    </source>
</evidence>
<dbReference type="GO" id="GO:0005762">
    <property type="term" value="C:mitochondrial large ribosomal subunit"/>
    <property type="evidence" value="ECO:0007669"/>
    <property type="project" value="TreeGrafter"/>
</dbReference>
<evidence type="ECO:0000256" key="7">
    <source>
        <dbReference type="ARBA" id="ARBA00023274"/>
    </source>
</evidence>
<keyword evidence="13" id="KW-1185">Reference proteome</keyword>
<dbReference type="GO" id="GO:0006412">
    <property type="term" value="P:translation"/>
    <property type="evidence" value="ECO:0007669"/>
    <property type="project" value="InterPro"/>
</dbReference>
<evidence type="ECO:0000256" key="4">
    <source>
        <dbReference type="ARBA" id="ARBA00022946"/>
    </source>
</evidence>
<evidence type="ECO:0000313" key="12">
    <source>
        <dbReference type="EMBL" id="KAF6005501.1"/>
    </source>
</evidence>
<dbReference type="InterPro" id="IPR019926">
    <property type="entry name" value="Ribosomal_uL3_CS"/>
</dbReference>
<keyword evidence="7 10" id="KW-0687">Ribonucleoprotein</keyword>
<feature type="compositionally biased region" description="Low complexity" evidence="11">
    <location>
        <begin position="18"/>
        <end position="30"/>
    </location>
</feature>
<dbReference type="GO" id="GO:0003735">
    <property type="term" value="F:structural constituent of ribosome"/>
    <property type="evidence" value="ECO:0007669"/>
    <property type="project" value="InterPro"/>
</dbReference>
<comment type="caution">
    <text evidence="12">The sequence shown here is derived from an EMBL/GenBank/DDBJ whole genome shotgun (WGS) entry which is preliminary data.</text>
</comment>